<proteinExistence type="predicted"/>
<feature type="domain" description="Ty3 transposon capsid-like protein" evidence="11">
    <location>
        <begin position="110"/>
        <end position="269"/>
    </location>
</feature>
<dbReference type="InterPro" id="IPR043128">
    <property type="entry name" value="Rev_trsase/Diguanyl_cyclase"/>
</dbReference>
<feature type="region of interest" description="Disordered" evidence="8">
    <location>
        <begin position="1"/>
        <end position="58"/>
    </location>
</feature>
<dbReference type="PANTHER" id="PTHR37984">
    <property type="entry name" value="PROTEIN CBG26694"/>
    <property type="match status" value="1"/>
</dbReference>
<dbReference type="Pfam" id="PF17917">
    <property type="entry name" value="RT_RNaseH"/>
    <property type="match status" value="1"/>
</dbReference>
<protein>
    <recommendedName>
        <fullName evidence="1">RNA-directed DNA polymerase</fullName>
        <ecNumber evidence="1">2.7.7.49</ecNumber>
    </recommendedName>
</protein>
<dbReference type="InterPro" id="IPR041373">
    <property type="entry name" value="RT_RNaseH"/>
</dbReference>
<dbReference type="InterPro" id="IPR001969">
    <property type="entry name" value="Aspartic_peptidase_AS"/>
</dbReference>
<dbReference type="EC" id="2.7.7.49" evidence="1"/>
<feature type="compositionally biased region" description="Acidic residues" evidence="8">
    <location>
        <begin position="26"/>
        <end position="50"/>
    </location>
</feature>
<keyword evidence="6" id="KW-0378">Hydrolase</keyword>
<organism evidence="12 13">
    <name type="scientific">Mikania micrantha</name>
    <name type="common">bitter vine</name>
    <dbReference type="NCBI Taxonomy" id="192012"/>
    <lineage>
        <taxon>Eukaryota</taxon>
        <taxon>Viridiplantae</taxon>
        <taxon>Streptophyta</taxon>
        <taxon>Embryophyta</taxon>
        <taxon>Tracheophyta</taxon>
        <taxon>Spermatophyta</taxon>
        <taxon>Magnoliopsida</taxon>
        <taxon>eudicotyledons</taxon>
        <taxon>Gunneridae</taxon>
        <taxon>Pentapetalae</taxon>
        <taxon>asterids</taxon>
        <taxon>campanulids</taxon>
        <taxon>Asterales</taxon>
        <taxon>Asteraceae</taxon>
        <taxon>Asteroideae</taxon>
        <taxon>Heliantheae alliance</taxon>
        <taxon>Eupatorieae</taxon>
        <taxon>Mikania</taxon>
    </lineage>
</organism>
<sequence length="969" mass="109964">MLNAWVAQFIEEPPQDDGPQFRANDLEEGDFDEDPDEDPEEDEDDGDADSDVSHRKAKKARINMMVERRVNKVLAEYEANRLASETSGTNNGSQGSTAKGCSYKAFLSCHPHKFQGTEGAVGLLRWIDKLESVFSMSECSEENRVKYATGTLEGPALTWWNTHVQTLGLETANSIPWENFTRMLHEEYCPRDEIRKLEEEFWVHKMVGSEIEKYCTRFHELCKLCPAMVTPEYKKIEQFISGLPEQTQSMVTASDHTTIQPLIRLAHKLTDQAVTQGMLPKRGEHLKPQEPKKKWEPNNKRTFSPQQPTQHRPAPAKVFTATQPNTQGKGGYQGNSPKCNSCNHHHFGPCKKGKCTNWVLHMREAGAYAQRLPAEQECRWESGTRQGIVIGSGEAKDDPNVVTGTFLLNNVYASILFDTGADRSFISSNISKLLNMTPTPLDYKYTVELADGKLIQTQHIIKGCVQTLANHQLVSDLMPVTLGSFDVVIGMDWLSANNAEFVCNEKIVRIALPSGEQISIQGERRGVPLNIMSCMKANKYLKKGYTAILALITEQPKKERKIEDIAVVRDYPEVFPDDLPGLPPARQVEFQIDLTPGAAPIAKAPYRLAPTEMQELSNQLQELLDKGFIRPSFSPWGAPVLFVKKKDGSFRMCIDYRELNKVTIKNRYPLPRIDDLFDQLQGSSYYSKIDLRSGYHQLRIQEGDIPKTAFRTRRLLELLKKEQLYAKFSKCDFWVREVQFLGHVVNEKGIHVDPAKIEAIKNWAAPKTPTEVRQFLGLAGKKEAAFDLLKQKLCSAPILSLPDGCEDFVVYCDASKQGLGCVLMQREKVIAYASQQLKVHEKNYTTHDLELGAVVFALKIWRHYLYGTKCTIFTDHKSLQHIFDQKELNMRQRRWVELIGDYDCAIKYHPGKANVVADALSRKETTKRVRALQLTIHSELPNQIRIAQQEALKKENLTLEAMRGMDKQM</sequence>
<dbReference type="SUPFAM" id="SSF56672">
    <property type="entry name" value="DNA/RNA polymerases"/>
    <property type="match status" value="1"/>
</dbReference>
<evidence type="ECO:0000259" key="10">
    <source>
        <dbReference type="Pfam" id="PF17917"/>
    </source>
</evidence>
<dbReference type="PANTHER" id="PTHR37984:SF5">
    <property type="entry name" value="PROTEIN NYNRIN-LIKE"/>
    <property type="match status" value="1"/>
</dbReference>
<dbReference type="Gene3D" id="2.40.70.10">
    <property type="entry name" value="Acid Proteases"/>
    <property type="match status" value="1"/>
</dbReference>
<keyword evidence="4" id="KW-0540">Nuclease</keyword>
<dbReference type="InterPro" id="IPR021109">
    <property type="entry name" value="Peptidase_aspartic_dom_sf"/>
</dbReference>
<dbReference type="CDD" id="cd09274">
    <property type="entry name" value="RNase_HI_RT_Ty3"/>
    <property type="match status" value="1"/>
</dbReference>
<dbReference type="FunFam" id="3.10.20.370:FF:000001">
    <property type="entry name" value="Retrovirus-related Pol polyprotein from transposon 17.6-like protein"/>
    <property type="match status" value="1"/>
</dbReference>
<evidence type="ECO:0000256" key="7">
    <source>
        <dbReference type="ARBA" id="ARBA00022918"/>
    </source>
</evidence>
<dbReference type="InterPro" id="IPR043502">
    <property type="entry name" value="DNA/RNA_pol_sf"/>
</dbReference>
<evidence type="ECO:0000256" key="4">
    <source>
        <dbReference type="ARBA" id="ARBA00022722"/>
    </source>
</evidence>
<evidence type="ECO:0000256" key="1">
    <source>
        <dbReference type="ARBA" id="ARBA00012493"/>
    </source>
</evidence>
<feature type="domain" description="Reverse transcriptase RNase H-like" evidence="10">
    <location>
        <begin position="806"/>
        <end position="902"/>
    </location>
</feature>
<dbReference type="OrthoDB" id="415724at2759"/>
<dbReference type="InterPro" id="IPR000477">
    <property type="entry name" value="RT_dom"/>
</dbReference>
<comment type="caution">
    <text evidence="12">The sequence shown here is derived from an EMBL/GenBank/DDBJ whole genome shotgun (WGS) entry which is preliminary data.</text>
</comment>
<dbReference type="CDD" id="cd01647">
    <property type="entry name" value="RT_LTR"/>
    <property type="match status" value="1"/>
</dbReference>
<dbReference type="GO" id="GO:0004190">
    <property type="term" value="F:aspartic-type endopeptidase activity"/>
    <property type="evidence" value="ECO:0007669"/>
    <property type="project" value="InterPro"/>
</dbReference>
<keyword evidence="5" id="KW-0255">Endonuclease</keyword>
<reference evidence="12 13" key="1">
    <citation type="submission" date="2019-05" db="EMBL/GenBank/DDBJ databases">
        <title>Mikania micrantha, genome provides insights into the molecular mechanism of rapid growth.</title>
        <authorList>
            <person name="Liu B."/>
        </authorList>
    </citation>
    <scope>NUCLEOTIDE SEQUENCE [LARGE SCALE GENOMIC DNA]</scope>
    <source>
        <strain evidence="12">NLD-2019</strain>
        <tissue evidence="12">Leaf</tissue>
    </source>
</reference>
<evidence type="ECO:0000256" key="3">
    <source>
        <dbReference type="ARBA" id="ARBA00022695"/>
    </source>
</evidence>
<dbReference type="EMBL" id="SZYD01001737">
    <property type="protein sequence ID" value="KAD0364782.1"/>
    <property type="molecule type" value="Genomic_DNA"/>
</dbReference>
<dbReference type="Pfam" id="PF19259">
    <property type="entry name" value="Ty3_capsid"/>
    <property type="match status" value="1"/>
</dbReference>
<evidence type="ECO:0000259" key="9">
    <source>
        <dbReference type="Pfam" id="PF00078"/>
    </source>
</evidence>
<evidence type="ECO:0000313" key="13">
    <source>
        <dbReference type="Proteomes" id="UP000326396"/>
    </source>
</evidence>
<dbReference type="PROSITE" id="PS00141">
    <property type="entry name" value="ASP_PROTEASE"/>
    <property type="match status" value="1"/>
</dbReference>
<keyword evidence="3" id="KW-0548">Nucleotidyltransferase</keyword>
<keyword evidence="2" id="KW-0808">Transferase</keyword>
<dbReference type="AlphaFoldDB" id="A0A5N6LC87"/>
<accession>A0A5N6LC87</accession>
<dbReference type="InterPro" id="IPR045358">
    <property type="entry name" value="Ty3_capsid"/>
</dbReference>
<dbReference type="InterPro" id="IPR050951">
    <property type="entry name" value="Retrovirus_Pol_polyprotein"/>
</dbReference>
<dbReference type="CDD" id="cd00303">
    <property type="entry name" value="retropepsin_like"/>
    <property type="match status" value="1"/>
</dbReference>
<evidence type="ECO:0000256" key="6">
    <source>
        <dbReference type="ARBA" id="ARBA00022801"/>
    </source>
</evidence>
<dbReference type="Pfam" id="PF08284">
    <property type="entry name" value="RVP_2"/>
    <property type="match status" value="1"/>
</dbReference>
<gene>
    <name evidence="12" type="ORF">E3N88_44375</name>
</gene>
<feature type="region of interest" description="Disordered" evidence="8">
    <location>
        <begin position="281"/>
        <end position="314"/>
    </location>
</feature>
<keyword evidence="7" id="KW-0695">RNA-directed DNA polymerase</keyword>
<feature type="compositionally biased region" description="Basic and acidic residues" evidence="8">
    <location>
        <begin position="281"/>
        <end position="299"/>
    </location>
</feature>
<evidence type="ECO:0000256" key="5">
    <source>
        <dbReference type="ARBA" id="ARBA00022759"/>
    </source>
</evidence>
<dbReference type="GO" id="GO:0003964">
    <property type="term" value="F:RNA-directed DNA polymerase activity"/>
    <property type="evidence" value="ECO:0007669"/>
    <property type="project" value="UniProtKB-KW"/>
</dbReference>
<dbReference type="Proteomes" id="UP000326396">
    <property type="component" value="Unassembled WGS sequence"/>
</dbReference>
<evidence type="ECO:0000256" key="2">
    <source>
        <dbReference type="ARBA" id="ARBA00022679"/>
    </source>
</evidence>
<feature type="compositionally biased region" description="Polar residues" evidence="8">
    <location>
        <begin position="300"/>
        <end position="310"/>
    </location>
</feature>
<evidence type="ECO:0000313" key="12">
    <source>
        <dbReference type="EMBL" id="KAD0364782.1"/>
    </source>
</evidence>
<evidence type="ECO:0000259" key="11">
    <source>
        <dbReference type="Pfam" id="PF19259"/>
    </source>
</evidence>
<dbReference type="Gene3D" id="3.30.70.270">
    <property type="match status" value="2"/>
</dbReference>
<name>A0A5N6LC87_9ASTR</name>
<evidence type="ECO:0000256" key="8">
    <source>
        <dbReference type="SAM" id="MobiDB-lite"/>
    </source>
</evidence>
<dbReference type="GO" id="GO:0006508">
    <property type="term" value="P:proteolysis"/>
    <property type="evidence" value="ECO:0007669"/>
    <property type="project" value="InterPro"/>
</dbReference>
<dbReference type="Gene3D" id="3.10.10.10">
    <property type="entry name" value="HIV Type 1 Reverse Transcriptase, subunit A, domain 1"/>
    <property type="match status" value="1"/>
</dbReference>
<dbReference type="GO" id="GO:0004519">
    <property type="term" value="F:endonuclease activity"/>
    <property type="evidence" value="ECO:0007669"/>
    <property type="project" value="UniProtKB-KW"/>
</dbReference>
<dbReference type="Gene3D" id="3.10.20.370">
    <property type="match status" value="1"/>
</dbReference>
<dbReference type="Pfam" id="PF00078">
    <property type="entry name" value="RVT_1"/>
    <property type="match status" value="1"/>
</dbReference>
<dbReference type="SUPFAM" id="SSF50630">
    <property type="entry name" value="Acid proteases"/>
    <property type="match status" value="1"/>
</dbReference>
<keyword evidence="13" id="KW-1185">Reference proteome</keyword>
<feature type="domain" description="Reverse transcriptase" evidence="9">
    <location>
        <begin position="643"/>
        <end position="713"/>
    </location>
</feature>